<dbReference type="VEuPathDB" id="MicrosporidiaDB:EDEG_03987"/>
<accession>J9D0F9</accession>
<organism evidence="1 2">
    <name type="scientific">Edhazardia aedis (strain USNM 41457)</name>
    <name type="common">Microsporidian parasite</name>
    <dbReference type="NCBI Taxonomy" id="1003232"/>
    <lineage>
        <taxon>Eukaryota</taxon>
        <taxon>Fungi</taxon>
        <taxon>Fungi incertae sedis</taxon>
        <taxon>Microsporidia</taxon>
        <taxon>Edhazardia</taxon>
    </lineage>
</organism>
<proteinExistence type="predicted"/>
<evidence type="ECO:0000313" key="2">
    <source>
        <dbReference type="Proteomes" id="UP000003163"/>
    </source>
</evidence>
<gene>
    <name evidence="1" type="ORF">EDEG_03987</name>
</gene>
<evidence type="ECO:0000313" key="1">
    <source>
        <dbReference type="EMBL" id="EJW01381.1"/>
    </source>
</evidence>
<dbReference type="InParanoid" id="J9D0F9"/>
<keyword evidence="2" id="KW-1185">Reference proteome</keyword>
<dbReference type="AlphaFoldDB" id="J9D0F9"/>
<name>J9D0F9_EDHAE</name>
<sequence length="104" mass="12238">MKLFLKNYNQIFGAIFSIFNSNNALNLMKDKLFGAQKILISKLRMVDKSFWILIRDLNDFLSEYVELSVTKRAVNQQKCKISYKFSRLSDNKKTLKIRNFSICS</sequence>
<dbReference type="Proteomes" id="UP000003163">
    <property type="component" value="Unassembled WGS sequence"/>
</dbReference>
<reference evidence="2" key="2">
    <citation type="submission" date="2015-07" db="EMBL/GenBank/DDBJ databases">
        <title>Contrasting host-pathogen interactions and genome evolution in two generalist and specialist microsporidian pathogens of mosquitoes.</title>
        <authorList>
            <consortium name="The Broad Institute Genomics Platform"/>
            <consortium name="The Broad Institute Genome Sequencing Center for Infectious Disease"/>
            <person name="Cuomo C.A."/>
            <person name="Sanscrainte N.D."/>
            <person name="Goldberg J.M."/>
            <person name="Heiman D."/>
            <person name="Young S."/>
            <person name="Zeng Q."/>
            <person name="Becnel J.J."/>
            <person name="Birren B.W."/>
        </authorList>
    </citation>
    <scope>NUCLEOTIDE SEQUENCE [LARGE SCALE GENOMIC DNA]</scope>
    <source>
        <strain evidence="2">USNM 41457</strain>
    </source>
</reference>
<reference evidence="1 2" key="1">
    <citation type="submission" date="2011-08" db="EMBL/GenBank/DDBJ databases">
        <authorList>
            <person name="Liu Z.J."/>
            <person name="Shi F.L."/>
            <person name="Lu J.Q."/>
            <person name="Li M."/>
            <person name="Wang Z.L."/>
        </authorList>
    </citation>
    <scope>NUCLEOTIDE SEQUENCE [LARGE SCALE GENOMIC DNA]</scope>
    <source>
        <strain evidence="1 2">USNM 41457</strain>
    </source>
</reference>
<dbReference type="HOGENOM" id="CLU_2250124_0_0_1"/>
<protein>
    <submittedName>
        <fullName evidence="1">Uncharacterized protein</fullName>
    </submittedName>
</protein>
<dbReference type="EMBL" id="AFBI03000171">
    <property type="protein sequence ID" value="EJW01381.1"/>
    <property type="molecule type" value="Genomic_DNA"/>
</dbReference>
<comment type="caution">
    <text evidence="1">The sequence shown here is derived from an EMBL/GenBank/DDBJ whole genome shotgun (WGS) entry which is preliminary data.</text>
</comment>